<dbReference type="EMBL" id="RCDC01000004">
    <property type="protein sequence ID" value="RLK57415.1"/>
    <property type="molecule type" value="Genomic_DNA"/>
</dbReference>
<organism evidence="2 3">
    <name type="scientific">Stenotrophomonas rhizophila</name>
    <dbReference type="NCBI Taxonomy" id="216778"/>
    <lineage>
        <taxon>Bacteria</taxon>
        <taxon>Pseudomonadati</taxon>
        <taxon>Pseudomonadota</taxon>
        <taxon>Gammaproteobacteria</taxon>
        <taxon>Lysobacterales</taxon>
        <taxon>Lysobacteraceae</taxon>
        <taxon>Stenotrophomonas</taxon>
    </lineage>
</organism>
<reference evidence="2 3" key="1">
    <citation type="submission" date="2018-10" db="EMBL/GenBank/DDBJ databases">
        <title>Comparative analysis of microorganisms from saline springs in Andes Mountain Range, Colombia.</title>
        <authorList>
            <person name="Rubin E."/>
        </authorList>
    </citation>
    <scope>NUCLEOTIDE SEQUENCE [LARGE SCALE GENOMIC DNA]</scope>
    <source>
        <strain evidence="2 3">USBA GBX 843</strain>
    </source>
</reference>
<keyword evidence="1" id="KW-0472">Membrane</keyword>
<keyword evidence="1" id="KW-0812">Transmembrane</keyword>
<dbReference type="RefSeq" id="WP_259462124.1">
    <property type="nucleotide sequence ID" value="NZ_RCDC01000004.1"/>
</dbReference>
<evidence type="ECO:0008006" key="4">
    <source>
        <dbReference type="Google" id="ProtNLM"/>
    </source>
</evidence>
<sequence>MGSFSIYHWIIIGGLMLIPVAIAAVIAIVVLSLRKKSPNR</sequence>
<evidence type="ECO:0000313" key="3">
    <source>
        <dbReference type="Proteomes" id="UP000274786"/>
    </source>
</evidence>
<evidence type="ECO:0000256" key="1">
    <source>
        <dbReference type="SAM" id="Phobius"/>
    </source>
</evidence>
<proteinExistence type="predicted"/>
<feature type="transmembrane region" description="Helical" evidence="1">
    <location>
        <begin position="6"/>
        <end position="33"/>
    </location>
</feature>
<dbReference type="Proteomes" id="UP000274786">
    <property type="component" value="Unassembled WGS sequence"/>
</dbReference>
<comment type="caution">
    <text evidence="2">The sequence shown here is derived from an EMBL/GenBank/DDBJ whole genome shotgun (WGS) entry which is preliminary data.</text>
</comment>
<dbReference type="AlphaFoldDB" id="A0A498CTU3"/>
<accession>A0A498CTU3</accession>
<name>A0A498CTU3_9GAMM</name>
<keyword evidence="1" id="KW-1133">Transmembrane helix</keyword>
<protein>
    <recommendedName>
        <fullName evidence="4">Transmembrane protein</fullName>
    </recommendedName>
</protein>
<gene>
    <name evidence="2" type="ORF">BCL79_1820</name>
</gene>
<evidence type="ECO:0000313" key="2">
    <source>
        <dbReference type="EMBL" id="RLK57415.1"/>
    </source>
</evidence>